<name>A0A6G1PBJ9_CHAAH</name>
<dbReference type="EMBL" id="CM015714">
    <property type="protein sequence ID" value="KAF3687406.1"/>
    <property type="molecule type" value="Genomic_DNA"/>
</dbReference>
<proteinExistence type="predicted"/>
<evidence type="ECO:0000313" key="1">
    <source>
        <dbReference type="EMBL" id="KAF3687406.1"/>
    </source>
</evidence>
<dbReference type="Proteomes" id="UP000503349">
    <property type="component" value="Chromosome 3"/>
</dbReference>
<gene>
    <name evidence="1" type="ORF">EXN66_Car003078</name>
</gene>
<keyword evidence="2" id="KW-1185">Reference proteome</keyword>
<protein>
    <submittedName>
        <fullName evidence="1">Uncharacterized protein</fullName>
    </submittedName>
</protein>
<evidence type="ECO:0000313" key="2">
    <source>
        <dbReference type="Proteomes" id="UP000503349"/>
    </source>
</evidence>
<accession>A0A6G1PBJ9</accession>
<organism evidence="1 2">
    <name type="scientific">Channa argus</name>
    <name type="common">Northern snakehead</name>
    <name type="synonym">Ophicephalus argus</name>
    <dbReference type="NCBI Taxonomy" id="215402"/>
    <lineage>
        <taxon>Eukaryota</taxon>
        <taxon>Metazoa</taxon>
        <taxon>Chordata</taxon>
        <taxon>Craniata</taxon>
        <taxon>Vertebrata</taxon>
        <taxon>Euteleostomi</taxon>
        <taxon>Actinopterygii</taxon>
        <taxon>Neopterygii</taxon>
        <taxon>Teleostei</taxon>
        <taxon>Neoteleostei</taxon>
        <taxon>Acanthomorphata</taxon>
        <taxon>Anabantaria</taxon>
        <taxon>Anabantiformes</taxon>
        <taxon>Channoidei</taxon>
        <taxon>Channidae</taxon>
        <taxon>Channa</taxon>
    </lineage>
</organism>
<sequence>MVCFRPYQNIKVCSVLVFCRKAEVSQSVLEHQWSTEDRVTGPECPCHRTLETTAPPTVNDCCPACGAAFSLIDLHATSQQQQRTGIKTLLQVIFELSGVHMMYTITRGPSKLVTQRRTALHLQRSSSTVPTGNATTMQPRRNLTAQQRDSLLHMRKTSDLYMKASELQLVDVVTAPHIQNSDGTNFTDKCSIMASQVGFNFLEQLKTIQKVLQKSVAYSTKN</sequence>
<reference evidence="1 2" key="1">
    <citation type="submission" date="2019-02" db="EMBL/GenBank/DDBJ databases">
        <title>Opniocepnalus argus genome.</title>
        <authorList>
            <person name="Zhou C."/>
            <person name="Xiao S."/>
        </authorList>
    </citation>
    <scope>NUCLEOTIDE SEQUENCE [LARGE SCALE GENOMIC DNA]</scope>
    <source>
        <strain evidence="1">OARG1902GOOAL</strain>
        <tissue evidence="1">Muscle</tissue>
    </source>
</reference>
<dbReference type="AlphaFoldDB" id="A0A6G1PBJ9"/>
<reference evidence="2" key="2">
    <citation type="submission" date="2019-02" db="EMBL/GenBank/DDBJ databases">
        <title>Opniocepnalus argus Var Kimnra genome.</title>
        <authorList>
            <person name="Zhou C."/>
            <person name="Xiao S."/>
        </authorList>
    </citation>
    <scope>NUCLEOTIDE SEQUENCE [LARGE SCALE GENOMIC DNA]</scope>
</reference>